<sequence length="59" mass="6832">MTKKIKCAYHLCNKEIEESKIITRPLHFMRGVIPTTEMKKYCSESCAEKDPDGTRTLIN</sequence>
<proteinExistence type="predicted"/>
<gene>
    <name evidence="1" type="primary">ydaE</name>
    <name evidence="1" type="ORF">NCTC8009_04851</name>
</gene>
<protein>
    <submittedName>
        <fullName evidence="1">Bacteriophage protein</fullName>
    </submittedName>
</protein>
<dbReference type="Proteomes" id="UP000250991">
    <property type="component" value="Unassembled WGS sequence"/>
</dbReference>
<organism evidence="1 2">
    <name type="scientific">Escherichia coli</name>
    <dbReference type="NCBI Taxonomy" id="562"/>
    <lineage>
        <taxon>Bacteria</taxon>
        <taxon>Pseudomonadati</taxon>
        <taxon>Pseudomonadota</taxon>
        <taxon>Gammaproteobacteria</taxon>
        <taxon>Enterobacterales</taxon>
        <taxon>Enterobacteriaceae</taxon>
        <taxon>Escherichia</taxon>
    </lineage>
</organism>
<dbReference type="Gene3D" id="1.25.40.820">
    <property type="match status" value="1"/>
</dbReference>
<dbReference type="InterPro" id="IPR038534">
    <property type="entry name" value="Rtr1/RPAP2_sf"/>
</dbReference>
<dbReference type="EMBL" id="UARW01000010">
    <property type="protein sequence ID" value="SQD04338.1"/>
    <property type="molecule type" value="Genomic_DNA"/>
</dbReference>
<dbReference type="InterPro" id="IPR047842">
    <property type="entry name" value="YdaE-like"/>
</dbReference>
<reference evidence="1 2" key="1">
    <citation type="submission" date="2018-06" db="EMBL/GenBank/DDBJ databases">
        <authorList>
            <consortium name="Pathogen Informatics"/>
            <person name="Doyle S."/>
        </authorList>
    </citation>
    <scope>NUCLEOTIDE SEQUENCE [LARGE SCALE GENOMIC DNA]</scope>
    <source>
        <strain evidence="1 2">NCTC8009</strain>
    </source>
</reference>
<evidence type="ECO:0000313" key="2">
    <source>
        <dbReference type="Proteomes" id="UP000250991"/>
    </source>
</evidence>
<dbReference type="NCBIfam" id="NF041288">
    <property type="entry name" value="YdaE_coli"/>
    <property type="match status" value="1"/>
</dbReference>
<evidence type="ECO:0000313" key="1">
    <source>
        <dbReference type="EMBL" id="SQD04338.1"/>
    </source>
</evidence>
<accession>A0A2X3JIY6</accession>
<dbReference type="AlphaFoldDB" id="A0A2X3JIY6"/>
<name>A0A2X3JIY6_ECOLX</name>